<proteinExistence type="predicted"/>
<evidence type="ECO:0000313" key="1">
    <source>
        <dbReference type="EMBL" id="OTF78211.1"/>
    </source>
</evidence>
<name>A0A1Y3BBE2_EURMA</name>
<comment type="caution">
    <text evidence="1">The sequence shown here is derived from an EMBL/GenBank/DDBJ whole genome shotgun (WGS) entry which is preliminary data.</text>
</comment>
<gene>
    <name evidence="1" type="ORF">BLA29_009562</name>
</gene>
<reference evidence="1 2" key="1">
    <citation type="submission" date="2017-03" db="EMBL/GenBank/DDBJ databases">
        <title>Genome Survey of Euroglyphus maynei.</title>
        <authorList>
            <person name="Arlian L.G."/>
            <person name="Morgan M.S."/>
            <person name="Rider S.D."/>
        </authorList>
    </citation>
    <scope>NUCLEOTIDE SEQUENCE [LARGE SCALE GENOMIC DNA]</scope>
    <source>
        <strain evidence="1">Arlian Lab</strain>
        <tissue evidence="1">Whole body</tissue>
    </source>
</reference>
<dbReference type="OrthoDB" id="6508362at2759"/>
<keyword evidence="2" id="KW-1185">Reference proteome</keyword>
<accession>A0A1Y3BBE2</accession>
<dbReference type="AlphaFoldDB" id="A0A1Y3BBE2"/>
<dbReference type="EMBL" id="MUJZ01028943">
    <property type="protein sequence ID" value="OTF78211.1"/>
    <property type="molecule type" value="Genomic_DNA"/>
</dbReference>
<dbReference type="Proteomes" id="UP000194236">
    <property type="component" value="Unassembled WGS sequence"/>
</dbReference>
<organism evidence="1 2">
    <name type="scientific">Euroglyphus maynei</name>
    <name type="common">Mayne's house dust mite</name>
    <dbReference type="NCBI Taxonomy" id="6958"/>
    <lineage>
        <taxon>Eukaryota</taxon>
        <taxon>Metazoa</taxon>
        <taxon>Ecdysozoa</taxon>
        <taxon>Arthropoda</taxon>
        <taxon>Chelicerata</taxon>
        <taxon>Arachnida</taxon>
        <taxon>Acari</taxon>
        <taxon>Acariformes</taxon>
        <taxon>Sarcoptiformes</taxon>
        <taxon>Astigmata</taxon>
        <taxon>Psoroptidia</taxon>
        <taxon>Analgoidea</taxon>
        <taxon>Pyroglyphidae</taxon>
        <taxon>Pyroglyphinae</taxon>
        <taxon>Euroglyphus</taxon>
    </lineage>
</organism>
<sequence>MLLITKDFYVYDVPIGSIDTAINKLYLRTKPIPLSEKYPILYQNKNFQYIKNRIFNAFIMTDINSEWICITTWYTRDAIRGINYAIDTSEVYRGWGFEGDIPEVLISTDEICVYYSLRRHEDYSLHLNTYKCEGNDIRNHQYIDPQNNYQFAICHADDTNTNITIEWNYCKSGNPVRWPVLKGFVTDGKFYLFGEYYIYIFDENVFHKQGVPYQVKNRSYNYFFNCAGIIPPGQVISSSCK</sequence>
<evidence type="ECO:0000313" key="2">
    <source>
        <dbReference type="Proteomes" id="UP000194236"/>
    </source>
</evidence>
<protein>
    <submittedName>
        <fullName evidence="1">Uncharacterized protein</fullName>
    </submittedName>
</protein>